<sequence length="216" mass="25148">MLFGIPKEIFIYLVLFFTLLPIIVLSTMIKSSYVKISLQKKLWIILLTPILATGILILIASTVSMFLRSFSSASSVNMYAFLGMCLLILFLLVAPLYLLVYISKVIWTRKHPDYAIIKLEKKTHWPKREGVLFLSIDEKPFGKSDDSFHLLEQILITSGEHKVEFSKFSQNTIERINPYYEDFREEISFHFKKNTTYLVTFKEKGKLKTFNIQELS</sequence>
<comment type="caution">
    <text evidence="2">The sequence shown here is derived from an EMBL/GenBank/DDBJ whole genome shotgun (WGS) entry which is preliminary data.</text>
</comment>
<reference evidence="3" key="1">
    <citation type="submission" date="2009-12" db="EMBL/GenBank/DDBJ databases">
        <title>Sequence of Clostridiales genomosp. BVAB3 str. UPII9-5.</title>
        <authorList>
            <person name="Madupu R."/>
            <person name="Durkin A.S."/>
            <person name="Torralba M."/>
            <person name="Methe B."/>
            <person name="Sutton G.G."/>
            <person name="Strausberg R.L."/>
            <person name="Nelson K.E."/>
        </authorList>
    </citation>
    <scope>NUCLEOTIDE SEQUENCE [LARGE SCALE GENOMIC DNA]</scope>
    <source>
        <strain evidence="3">W1219</strain>
    </source>
</reference>
<feature type="transmembrane region" description="Helical" evidence="1">
    <location>
        <begin position="12"/>
        <end position="30"/>
    </location>
</feature>
<evidence type="ECO:0000313" key="2">
    <source>
        <dbReference type="EMBL" id="EFC06443.1"/>
    </source>
</evidence>
<keyword evidence="1" id="KW-0812">Transmembrane</keyword>
<dbReference type="EMBL" id="ADFR01000002">
    <property type="protein sequence ID" value="EFC06443.1"/>
    <property type="molecule type" value="Genomic_DNA"/>
</dbReference>
<feature type="transmembrane region" description="Helical" evidence="1">
    <location>
        <begin position="79"/>
        <end position="102"/>
    </location>
</feature>
<dbReference type="AlphaFoldDB" id="D2MN17"/>
<protein>
    <submittedName>
        <fullName evidence="2">Uncharacterized protein</fullName>
    </submittedName>
</protein>
<gene>
    <name evidence="2" type="ORF">HMPREF9013_1153</name>
</gene>
<organism evidence="2 3">
    <name type="scientific">Bulleidia extructa W1219</name>
    <dbReference type="NCBI Taxonomy" id="679192"/>
    <lineage>
        <taxon>Bacteria</taxon>
        <taxon>Bacillati</taxon>
        <taxon>Bacillota</taxon>
        <taxon>Erysipelotrichia</taxon>
        <taxon>Erysipelotrichales</taxon>
        <taxon>Erysipelotrichaceae</taxon>
        <taxon>Bulleidia</taxon>
    </lineage>
</organism>
<name>D2MN17_9FIRM</name>
<proteinExistence type="predicted"/>
<keyword evidence="1" id="KW-0472">Membrane</keyword>
<keyword evidence="3" id="KW-1185">Reference proteome</keyword>
<evidence type="ECO:0000256" key="1">
    <source>
        <dbReference type="SAM" id="Phobius"/>
    </source>
</evidence>
<evidence type="ECO:0000313" key="3">
    <source>
        <dbReference type="Proteomes" id="UP000005017"/>
    </source>
</evidence>
<dbReference type="Proteomes" id="UP000005017">
    <property type="component" value="Unassembled WGS sequence"/>
</dbReference>
<keyword evidence="1" id="KW-1133">Transmembrane helix</keyword>
<feature type="transmembrane region" description="Helical" evidence="1">
    <location>
        <begin position="42"/>
        <end position="67"/>
    </location>
</feature>
<dbReference type="eggNOG" id="ENOG5033JCV">
    <property type="taxonomic scope" value="Bacteria"/>
</dbReference>
<accession>D2MN17</accession>